<sequence length="197" mass="22531">MCKTRACSDDLYGMNPGRSSGTWDVTRYLFLGNVPGERQAKSLCNSEGSGPYLTKDRTSCGLLFQAEFLCLRCAWNLQPRVSYELLSARVLSGTFAAIFKNHAVNRKCITTVSFLTNVKRPWVYWILKRGARKYFEDYNLFGLLDQYNILTSALVTLNCGIAFIRCFYHVSKLFEQYLFELGSIEDTIMLTEQEVES</sequence>
<reference evidence="2" key="3">
    <citation type="journal article" date="2010" name="Genome Res.">
        <title>Population genomic sequencing of Coccidioides fungi reveals recent hybridization and transposon control.</title>
        <authorList>
            <person name="Neafsey D.E."/>
            <person name="Barker B.M."/>
            <person name="Sharpton T.J."/>
            <person name="Stajich J.E."/>
            <person name="Park D.J."/>
            <person name="Whiston E."/>
            <person name="Hung C.-Y."/>
            <person name="McMahan C."/>
            <person name="White J."/>
            <person name="Sykes S."/>
            <person name="Heiman D."/>
            <person name="Young S."/>
            <person name="Zeng Q."/>
            <person name="Abouelleil A."/>
            <person name="Aftuck L."/>
            <person name="Bessette D."/>
            <person name="Brown A."/>
            <person name="FitzGerald M."/>
            <person name="Lui A."/>
            <person name="Macdonald J.P."/>
            <person name="Priest M."/>
            <person name="Orbach M.J."/>
            <person name="Galgiani J.N."/>
            <person name="Kirkland T.N."/>
            <person name="Cole G.T."/>
            <person name="Birren B.W."/>
            <person name="Henn M.R."/>
            <person name="Taylor J.W."/>
            <person name="Rounsley S.D."/>
        </authorList>
    </citation>
    <scope>NUCLEOTIDE SEQUENCE [LARGE SCALE GENOMIC DNA]</scope>
    <source>
        <strain evidence="2">RMSCC 3488</strain>
    </source>
</reference>
<dbReference type="Proteomes" id="UP000054567">
    <property type="component" value="Unassembled WGS sequence"/>
</dbReference>
<dbReference type="VEuPathDB" id="FungiDB:CPAG_07628"/>
<reference evidence="2" key="2">
    <citation type="journal article" date="2009" name="Genome Res.">
        <title>Comparative genomic analyses of the human fungal pathogens Coccidioides and their relatives.</title>
        <authorList>
            <person name="Sharpton T.J."/>
            <person name="Stajich J.E."/>
            <person name="Rounsley S.D."/>
            <person name="Gardner M.J."/>
            <person name="Wortman J.R."/>
            <person name="Jordar V.S."/>
            <person name="Maiti R."/>
            <person name="Kodira C.D."/>
            <person name="Neafsey D.E."/>
            <person name="Zeng Q."/>
            <person name="Hung C.-Y."/>
            <person name="McMahan C."/>
            <person name="Muszewska A."/>
            <person name="Grynberg M."/>
            <person name="Mandel M.A."/>
            <person name="Kellner E.M."/>
            <person name="Barker B.M."/>
            <person name="Galgiani J.N."/>
            <person name="Orbach M.J."/>
            <person name="Kirkland T.N."/>
            <person name="Cole G.T."/>
            <person name="Henn M.R."/>
            <person name="Birren B.W."/>
            <person name="Taylor J.W."/>
        </authorList>
    </citation>
    <scope>NUCLEOTIDE SEQUENCE [LARGE SCALE GENOMIC DNA]</scope>
    <source>
        <strain evidence="2">RMSCC 3488</strain>
    </source>
</reference>
<organism evidence="1 2">
    <name type="scientific">Coccidioides posadasii RMSCC 3488</name>
    <dbReference type="NCBI Taxonomy" id="454284"/>
    <lineage>
        <taxon>Eukaryota</taxon>
        <taxon>Fungi</taxon>
        <taxon>Dikarya</taxon>
        <taxon>Ascomycota</taxon>
        <taxon>Pezizomycotina</taxon>
        <taxon>Eurotiomycetes</taxon>
        <taxon>Eurotiomycetidae</taxon>
        <taxon>Onygenales</taxon>
        <taxon>Onygenaceae</taxon>
        <taxon>Coccidioides</taxon>
    </lineage>
</organism>
<proteinExistence type="predicted"/>
<accession>A0A0J6FDY9</accession>
<dbReference type="AlphaFoldDB" id="A0A0J6FDY9"/>
<name>A0A0J6FDY9_COCPO</name>
<evidence type="ECO:0000313" key="1">
    <source>
        <dbReference type="EMBL" id="KMM71321.1"/>
    </source>
</evidence>
<dbReference type="EMBL" id="DS268113">
    <property type="protein sequence ID" value="KMM71321.1"/>
    <property type="molecule type" value="Genomic_DNA"/>
</dbReference>
<reference evidence="1 2" key="1">
    <citation type="submission" date="2007-06" db="EMBL/GenBank/DDBJ databases">
        <title>The Genome Sequence of Coccidioides posadasii RMSCC_3488.</title>
        <authorList>
            <consortium name="Coccidioides Genome Resources Consortium"/>
            <consortium name="The Broad Institute Genome Sequencing Platform"/>
            <person name="Henn M.R."/>
            <person name="Sykes S."/>
            <person name="Young S."/>
            <person name="Jaffe D."/>
            <person name="Berlin A."/>
            <person name="Alvarez P."/>
            <person name="Butler J."/>
            <person name="Gnerre S."/>
            <person name="Grabherr M."/>
            <person name="Mauceli E."/>
            <person name="Brockman W."/>
            <person name="Kodira C."/>
            <person name="Alvarado L."/>
            <person name="Zeng Q."/>
            <person name="Crawford M."/>
            <person name="Antoine C."/>
            <person name="Devon K."/>
            <person name="Galgiani J."/>
            <person name="Orsborn K."/>
            <person name="Lewis M.L."/>
            <person name="Nusbaum C."/>
            <person name="Galagan J."/>
            <person name="Birren B."/>
        </authorList>
    </citation>
    <scope>NUCLEOTIDE SEQUENCE [LARGE SCALE GENOMIC DNA]</scope>
    <source>
        <strain evidence="1 2">RMSCC 3488</strain>
    </source>
</reference>
<gene>
    <name evidence="1" type="ORF">CPAG_07628</name>
</gene>
<evidence type="ECO:0000313" key="2">
    <source>
        <dbReference type="Proteomes" id="UP000054567"/>
    </source>
</evidence>
<protein>
    <submittedName>
        <fullName evidence="1">Uncharacterized protein</fullName>
    </submittedName>
</protein>